<name>A0A1I0XGA0_9CELL</name>
<proteinExistence type="predicted"/>
<feature type="transmembrane region" description="Helical" evidence="2">
    <location>
        <begin position="215"/>
        <end position="239"/>
    </location>
</feature>
<feature type="transmembrane region" description="Helical" evidence="2">
    <location>
        <begin position="113"/>
        <end position="135"/>
    </location>
</feature>
<dbReference type="Proteomes" id="UP000199012">
    <property type="component" value="Unassembled WGS sequence"/>
</dbReference>
<evidence type="ECO:0000313" key="3">
    <source>
        <dbReference type="EMBL" id="SFA99717.1"/>
    </source>
</evidence>
<dbReference type="AlphaFoldDB" id="A0A1I0XGA0"/>
<feature type="compositionally biased region" description="Low complexity" evidence="1">
    <location>
        <begin position="14"/>
        <end position="39"/>
    </location>
</feature>
<protein>
    <submittedName>
        <fullName evidence="3">Uncharacterized protein</fullName>
    </submittedName>
</protein>
<keyword evidence="2" id="KW-1133">Transmembrane helix</keyword>
<feature type="compositionally biased region" description="Pro residues" evidence="1">
    <location>
        <begin position="1"/>
        <end position="13"/>
    </location>
</feature>
<feature type="region of interest" description="Disordered" evidence="1">
    <location>
        <begin position="1"/>
        <end position="104"/>
    </location>
</feature>
<evidence type="ECO:0000256" key="2">
    <source>
        <dbReference type="SAM" id="Phobius"/>
    </source>
</evidence>
<evidence type="ECO:0000313" key="4">
    <source>
        <dbReference type="Proteomes" id="UP000199012"/>
    </source>
</evidence>
<feature type="transmembrane region" description="Helical" evidence="2">
    <location>
        <begin position="147"/>
        <end position="169"/>
    </location>
</feature>
<reference evidence="3 4" key="1">
    <citation type="submission" date="2016-10" db="EMBL/GenBank/DDBJ databases">
        <authorList>
            <person name="de Groot N.N."/>
        </authorList>
    </citation>
    <scope>NUCLEOTIDE SEQUENCE [LARGE SCALE GENOMIC DNA]</scope>
    <source>
        <strain evidence="3 4">CGMCC 4.6945</strain>
    </source>
</reference>
<dbReference type="STRING" id="988821.SAMN05421867_10520"/>
<feature type="transmembrane region" description="Helical" evidence="2">
    <location>
        <begin position="176"/>
        <end position="195"/>
    </location>
</feature>
<keyword evidence="4" id="KW-1185">Reference proteome</keyword>
<sequence>MVRGAPVPPPEPGPSGSVPAGAATAGPPTASTAPVTPLAPVTPPAPATTPAPAADRSAAERDATASTPGSRAPWAADDDATPLPVMGTPTRATEPGLFPDPDPPRSASVGRHVLGVLLGLVLAPVVAGLLVVGQGRVLAVGIGAPDVLGIACLAAGALLAAAVVGLATWSAAVPVAAGLLLAVAGGFALVAPGIARTEVLGWWSWGTWRPTVLESLVSATSGTVLVAGLLVLVGGLTAAATRRRGYRLGVFRERHHPGGPVRR</sequence>
<organism evidence="3 4">
    <name type="scientific">Cellulomonas marina</name>
    <dbReference type="NCBI Taxonomy" id="988821"/>
    <lineage>
        <taxon>Bacteria</taxon>
        <taxon>Bacillati</taxon>
        <taxon>Actinomycetota</taxon>
        <taxon>Actinomycetes</taxon>
        <taxon>Micrococcales</taxon>
        <taxon>Cellulomonadaceae</taxon>
        <taxon>Cellulomonas</taxon>
    </lineage>
</organism>
<feature type="compositionally biased region" description="Pro residues" evidence="1">
    <location>
        <begin position="40"/>
        <end position="49"/>
    </location>
</feature>
<keyword evidence="2" id="KW-0472">Membrane</keyword>
<dbReference type="EMBL" id="FOKA01000005">
    <property type="protein sequence ID" value="SFA99717.1"/>
    <property type="molecule type" value="Genomic_DNA"/>
</dbReference>
<evidence type="ECO:0000256" key="1">
    <source>
        <dbReference type="SAM" id="MobiDB-lite"/>
    </source>
</evidence>
<gene>
    <name evidence="3" type="ORF">SAMN05421867_10520</name>
</gene>
<accession>A0A1I0XGA0</accession>
<keyword evidence="2" id="KW-0812">Transmembrane</keyword>